<protein>
    <recommendedName>
        <fullName evidence="5">Serine/threonine-protein kinase RIO1</fullName>
        <ecNumber evidence="4">2.7.11.1</ecNumber>
    </recommendedName>
    <alternativeName>
        <fullName evidence="19">Serine/threonine-protein kinase rio1</fullName>
    </alternativeName>
</protein>
<dbReference type="GO" id="GO:0046872">
    <property type="term" value="F:metal ion binding"/>
    <property type="evidence" value="ECO:0007669"/>
    <property type="project" value="UniProtKB-KW"/>
</dbReference>
<dbReference type="AlphaFoldDB" id="A0AAV2ZJN8"/>
<comment type="catalytic activity">
    <reaction evidence="16">
        <text>L-threonyl-[protein] + ATP = O-phospho-L-threonyl-[protein] + ADP + H(+)</text>
        <dbReference type="Rhea" id="RHEA:46608"/>
        <dbReference type="Rhea" id="RHEA-COMP:11060"/>
        <dbReference type="Rhea" id="RHEA-COMP:11605"/>
        <dbReference type="ChEBI" id="CHEBI:15378"/>
        <dbReference type="ChEBI" id="CHEBI:30013"/>
        <dbReference type="ChEBI" id="CHEBI:30616"/>
        <dbReference type="ChEBI" id="CHEBI:61977"/>
        <dbReference type="ChEBI" id="CHEBI:456216"/>
        <dbReference type="EC" id="2.7.11.1"/>
    </reaction>
</comment>
<evidence type="ECO:0000256" key="15">
    <source>
        <dbReference type="ARBA" id="ARBA00022842"/>
    </source>
</evidence>
<evidence type="ECO:0000256" key="18">
    <source>
        <dbReference type="ARBA" id="ARBA00049360"/>
    </source>
</evidence>
<evidence type="ECO:0000256" key="6">
    <source>
        <dbReference type="ARBA" id="ARBA00022490"/>
    </source>
</evidence>
<evidence type="ECO:0000256" key="23">
    <source>
        <dbReference type="SAM" id="MobiDB-lite"/>
    </source>
</evidence>
<feature type="compositionally biased region" description="Basic and acidic residues" evidence="23">
    <location>
        <begin position="418"/>
        <end position="460"/>
    </location>
</feature>
<evidence type="ECO:0000256" key="8">
    <source>
        <dbReference type="ARBA" id="ARBA00022527"/>
    </source>
</evidence>
<dbReference type="InterPro" id="IPR051272">
    <property type="entry name" value="RIO-type_Ser/Thr_kinase"/>
</dbReference>
<keyword evidence="15" id="KW-0460">Magnesium</keyword>
<feature type="binding site" evidence="21">
    <location>
        <position position="90"/>
    </location>
    <ligand>
        <name>ATP</name>
        <dbReference type="ChEBI" id="CHEBI:30616"/>
    </ligand>
</feature>
<keyword evidence="14 21" id="KW-0067">ATP-binding</keyword>
<feature type="binding site" evidence="21">
    <location>
        <position position="162"/>
    </location>
    <ligand>
        <name>ATP</name>
        <dbReference type="ChEBI" id="CHEBI:30616"/>
    </ligand>
</feature>
<keyword evidence="10" id="KW-0479">Metal-binding</keyword>
<dbReference type="GO" id="GO:0005737">
    <property type="term" value="C:cytoplasm"/>
    <property type="evidence" value="ECO:0007669"/>
    <property type="project" value="UniProtKB-SubCell"/>
</dbReference>
<evidence type="ECO:0000256" key="11">
    <source>
        <dbReference type="ARBA" id="ARBA00022741"/>
    </source>
</evidence>
<proteinExistence type="inferred from homology"/>
<evidence type="ECO:0000256" key="10">
    <source>
        <dbReference type="ARBA" id="ARBA00022723"/>
    </source>
</evidence>
<accession>A0AAV2ZJN8</accession>
<sequence>MKEEDDFRMSKVAQNQLHRSMRSEETGRTKHTGRDDRATTEQVLDPRTRMILYKMLNHGIVTEINGCLSTGKEANVYHARLPDGREGAIKVYKTAILVFKDREKYVTGEFRFRHGYCKSNPRKMVKLWAEKEMRNLRRLREAGILSPEPLLLRSHVLLMDFIGRDGYAAPRLKDAKLSESRLRECYLYCVKMMRTMYQKCKLVHGDLSEYNILYYQQKLVFIDVSQSVEHEHPSASDFLRKDCRNVTDYFSKQGLTPMTTQELFDFVTDPRITDETEDEYLDKMQETIANRPAQRSAAEQIDEAVFMNTFIPRSLGEILSSEREQLDYMEGRTEKALATAISRLEVTPSTTCRRLMDVLNVDGDLDLDADEDSDDDDDDDEDDDEEKAAKKNEGSEDEEEDDEEGSSDEEDSDDEPDAERLTDEQRAAFRQEKREEREKLRAQQKLEKKAKKQETKEGKREKRQHKIPKHVKKRHRKLAQQKK</sequence>
<feature type="region of interest" description="Disordered" evidence="23">
    <location>
        <begin position="1"/>
        <end position="38"/>
    </location>
</feature>
<feature type="compositionally biased region" description="Basic and acidic residues" evidence="23">
    <location>
        <begin position="21"/>
        <end position="38"/>
    </location>
</feature>
<keyword evidence="6" id="KW-0963">Cytoplasm</keyword>
<dbReference type="EMBL" id="DAKRPA010000011">
    <property type="protein sequence ID" value="DBA04190.1"/>
    <property type="molecule type" value="Genomic_DNA"/>
</dbReference>
<evidence type="ECO:0000256" key="19">
    <source>
        <dbReference type="ARBA" id="ARBA00068838"/>
    </source>
</evidence>
<keyword evidence="13" id="KW-0378">Hydrolase</keyword>
<dbReference type="EC" id="2.7.11.1" evidence="4"/>
<dbReference type="InterPro" id="IPR011009">
    <property type="entry name" value="Kinase-like_dom_sf"/>
</dbReference>
<keyword evidence="7" id="KW-0690">Ribosome biogenesis</keyword>
<feature type="domain" description="RIO kinase" evidence="24">
    <location>
        <begin position="33"/>
        <end position="269"/>
    </location>
</feature>
<comment type="similarity">
    <text evidence="3">Belongs to the protein kinase superfamily. RIO-type Ser/Thr kinase family.</text>
</comment>
<feature type="compositionally biased region" description="Basic residues" evidence="23">
    <location>
        <begin position="461"/>
        <end position="483"/>
    </location>
</feature>
<feature type="binding site" evidence="22">
    <location>
        <position position="223"/>
    </location>
    <ligand>
        <name>Mg(2+)</name>
        <dbReference type="ChEBI" id="CHEBI:18420"/>
    </ligand>
</feature>
<keyword evidence="9" id="KW-0808">Transferase</keyword>
<evidence type="ECO:0000259" key="24">
    <source>
        <dbReference type="SMART" id="SM00090"/>
    </source>
</evidence>
<dbReference type="SUPFAM" id="SSF56112">
    <property type="entry name" value="Protein kinase-like (PK-like)"/>
    <property type="match status" value="1"/>
</dbReference>
<evidence type="ECO:0000256" key="7">
    <source>
        <dbReference type="ARBA" id="ARBA00022517"/>
    </source>
</evidence>
<comment type="subcellular location">
    <subcellularLocation>
        <location evidence="2">Cytoplasm</location>
    </subcellularLocation>
</comment>
<dbReference type="Proteomes" id="UP001146120">
    <property type="component" value="Unassembled WGS sequence"/>
</dbReference>
<dbReference type="InterPro" id="IPR000687">
    <property type="entry name" value="RIO_kinase"/>
</dbReference>
<keyword evidence="8" id="KW-0723">Serine/threonine-protein kinase</keyword>
<dbReference type="CDD" id="cd05147">
    <property type="entry name" value="RIO1_euk"/>
    <property type="match status" value="1"/>
</dbReference>
<feature type="region of interest" description="Disordered" evidence="23">
    <location>
        <begin position="365"/>
        <end position="483"/>
    </location>
</feature>
<evidence type="ECO:0000256" key="1">
    <source>
        <dbReference type="ARBA" id="ARBA00001946"/>
    </source>
</evidence>
<evidence type="ECO:0000256" key="21">
    <source>
        <dbReference type="PIRSR" id="PIRSR038147-2"/>
    </source>
</evidence>
<dbReference type="InterPro" id="IPR017407">
    <property type="entry name" value="Ser/Thr_kinase_Rio1"/>
</dbReference>
<comment type="cofactor">
    <cofactor evidence="1 22">
        <name>Mg(2+)</name>
        <dbReference type="ChEBI" id="CHEBI:18420"/>
    </cofactor>
</comment>
<evidence type="ECO:0000256" key="16">
    <source>
        <dbReference type="ARBA" id="ARBA00047899"/>
    </source>
</evidence>
<comment type="caution">
    <text evidence="25">The sequence shown here is derived from an EMBL/GenBank/DDBJ whole genome shotgun (WGS) entry which is preliminary data.</text>
</comment>
<organism evidence="25 26">
    <name type="scientific">Lagenidium giganteum</name>
    <dbReference type="NCBI Taxonomy" id="4803"/>
    <lineage>
        <taxon>Eukaryota</taxon>
        <taxon>Sar</taxon>
        <taxon>Stramenopiles</taxon>
        <taxon>Oomycota</taxon>
        <taxon>Peronosporomycetes</taxon>
        <taxon>Pythiales</taxon>
        <taxon>Pythiaceae</taxon>
    </lineage>
</organism>
<comment type="catalytic activity">
    <reaction evidence="17">
        <text>L-seryl-[protein] + ATP = O-phospho-L-seryl-[protein] + ADP + H(+)</text>
        <dbReference type="Rhea" id="RHEA:17989"/>
        <dbReference type="Rhea" id="RHEA-COMP:9863"/>
        <dbReference type="Rhea" id="RHEA-COMP:11604"/>
        <dbReference type="ChEBI" id="CHEBI:15378"/>
        <dbReference type="ChEBI" id="CHEBI:29999"/>
        <dbReference type="ChEBI" id="CHEBI:30616"/>
        <dbReference type="ChEBI" id="CHEBI:83421"/>
        <dbReference type="ChEBI" id="CHEBI:456216"/>
        <dbReference type="EC" id="2.7.11.1"/>
    </reaction>
</comment>
<dbReference type="PIRSF" id="PIRSF038147">
    <property type="entry name" value="Ser/Thr_PK_RIO1"/>
    <property type="match status" value="1"/>
</dbReference>
<dbReference type="InterPro" id="IPR018934">
    <property type="entry name" value="RIO_dom"/>
</dbReference>
<dbReference type="FunFam" id="3.30.200.20:FF:000148">
    <property type="entry name" value="Serine/threonine-protein kinase RIO1"/>
    <property type="match status" value="1"/>
</dbReference>
<evidence type="ECO:0000256" key="3">
    <source>
        <dbReference type="ARBA" id="ARBA00009196"/>
    </source>
</evidence>
<gene>
    <name evidence="25" type="ORF">N0F65_004298</name>
</gene>
<feature type="binding site" evidence="22">
    <location>
        <position position="211"/>
    </location>
    <ligand>
        <name>Mg(2+)</name>
        <dbReference type="ChEBI" id="CHEBI:18420"/>
    </ligand>
</feature>
<dbReference type="GO" id="GO:0016787">
    <property type="term" value="F:hydrolase activity"/>
    <property type="evidence" value="ECO:0007669"/>
    <property type="project" value="UniProtKB-KW"/>
</dbReference>
<dbReference type="GO" id="GO:0005524">
    <property type="term" value="F:ATP binding"/>
    <property type="evidence" value="ECO:0007669"/>
    <property type="project" value="UniProtKB-KW"/>
</dbReference>
<keyword evidence="11 21" id="KW-0547">Nucleotide-binding</keyword>
<dbReference type="GO" id="GO:0042254">
    <property type="term" value="P:ribosome biogenesis"/>
    <property type="evidence" value="ECO:0007669"/>
    <property type="project" value="UniProtKB-KW"/>
</dbReference>
<keyword evidence="26" id="KW-1185">Reference proteome</keyword>
<dbReference type="FunFam" id="1.10.510.10:FF:000232">
    <property type="entry name" value="Serine/threonine-protein kinase RIO1"/>
    <property type="match status" value="1"/>
</dbReference>
<evidence type="ECO:0000313" key="25">
    <source>
        <dbReference type="EMBL" id="DBA04190.1"/>
    </source>
</evidence>
<dbReference type="GO" id="GO:0004674">
    <property type="term" value="F:protein serine/threonine kinase activity"/>
    <property type="evidence" value="ECO:0007669"/>
    <property type="project" value="UniProtKB-KW"/>
</dbReference>
<comment type="catalytic activity">
    <reaction evidence="18">
        <text>ATP + H2O = ADP + phosphate + H(+)</text>
        <dbReference type="Rhea" id="RHEA:13065"/>
        <dbReference type="ChEBI" id="CHEBI:15377"/>
        <dbReference type="ChEBI" id="CHEBI:15378"/>
        <dbReference type="ChEBI" id="CHEBI:30616"/>
        <dbReference type="ChEBI" id="CHEBI:43474"/>
        <dbReference type="ChEBI" id="CHEBI:456216"/>
    </reaction>
</comment>
<feature type="compositionally biased region" description="Acidic residues" evidence="23">
    <location>
        <begin position="365"/>
        <end position="386"/>
    </location>
</feature>
<dbReference type="PANTHER" id="PTHR45723">
    <property type="entry name" value="SERINE/THREONINE-PROTEIN KINASE RIO1"/>
    <property type="match status" value="1"/>
</dbReference>
<feature type="compositionally biased region" description="Acidic residues" evidence="23">
    <location>
        <begin position="395"/>
        <end position="417"/>
    </location>
</feature>
<evidence type="ECO:0000256" key="22">
    <source>
        <dbReference type="PIRSR" id="PIRSR038147-3"/>
    </source>
</evidence>
<keyword evidence="12" id="KW-0418">Kinase</keyword>
<feature type="active site" description="4-aspartylphosphate intermediate" evidence="20">
    <location>
        <position position="223"/>
    </location>
</feature>
<dbReference type="InterPro" id="IPR018935">
    <property type="entry name" value="RIO_kinase_CS"/>
</dbReference>
<dbReference type="PROSITE" id="PS01245">
    <property type="entry name" value="RIO1"/>
    <property type="match status" value="1"/>
</dbReference>
<dbReference type="Gene3D" id="1.10.510.10">
    <property type="entry name" value="Transferase(Phosphotransferase) domain 1"/>
    <property type="match status" value="1"/>
</dbReference>
<evidence type="ECO:0000256" key="17">
    <source>
        <dbReference type="ARBA" id="ARBA00048679"/>
    </source>
</evidence>
<dbReference type="Pfam" id="PF01163">
    <property type="entry name" value="RIO1"/>
    <property type="match status" value="1"/>
</dbReference>
<evidence type="ECO:0000256" key="9">
    <source>
        <dbReference type="ARBA" id="ARBA00022679"/>
    </source>
</evidence>
<dbReference type="Gene3D" id="3.30.200.20">
    <property type="entry name" value="Phosphorylase Kinase, domain 1"/>
    <property type="match status" value="1"/>
</dbReference>
<evidence type="ECO:0000256" key="5">
    <source>
        <dbReference type="ARBA" id="ARBA00016038"/>
    </source>
</evidence>
<evidence type="ECO:0000256" key="2">
    <source>
        <dbReference type="ARBA" id="ARBA00004496"/>
    </source>
</evidence>
<evidence type="ECO:0000256" key="4">
    <source>
        <dbReference type="ARBA" id="ARBA00012513"/>
    </source>
</evidence>
<reference evidence="25" key="1">
    <citation type="submission" date="2022-11" db="EMBL/GenBank/DDBJ databases">
        <authorList>
            <person name="Morgan W.R."/>
            <person name="Tartar A."/>
        </authorList>
    </citation>
    <scope>NUCLEOTIDE SEQUENCE</scope>
    <source>
        <strain evidence="25">ARSEF 373</strain>
    </source>
</reference>
<dbReference type="SMART" id="SM00090">
    <property type="entry name" value="RIO"/>
    <property type="match status" value="1"/>
</dbReference>
<evidence type="ECO:0000256" key="13">
    <source>
        <dbReference type="ARBA" id="ARBA00022801"/>
    </source>
</evidence>
<name>A0AAV2ZJN8_9STRA</name>
<evidence type="ECO:0000256" key="20">
    <source>
        <dbReference type="PIRSR" id="PIRSR038147-1"/>
    </source>
</evidence>
<reference evidence="25" key="2">
    <citation type="journal article" date="2023" name="Microbiol Resour">
        <title>Decontamination and Annotation of the Draft Genome Sequence of the Oomycete Lagenidium giganteum ARSEF 373.</title>
        <authorList>
            <person name="Morgan W.R."/>
            <person name="Tartar A."/>
        </authorList>
    </citation>
    <scope>NUCLEOTIDE SEQUENCE</scope>
    <source>
        <strain evidence="25">ARSEF 373</strain>
    </source>
</reference>
<evidence type="ECO:0000313" key="26">
    <source>
        <dbReference type="Proteomes" id="UP001146120"/>
    </source>
</evidence>
<feature type="active site" description="Proton acceptor" evidence="20">
    <location>
        <position position="206"/>
    </location>
</feature>
<evidence type="ECO:0000256" key="12">
    <source>
        <dbReference type="ARBA" id="ARBA00022777"/>
    </source>
</evidence>
<evidence type="ECO:0000256" key="14">
    <source>
        <dbReference type="ARBA" id="ARBA00022840"/>
    </source>
</evidence>